<dbReference type="GO" id="GO:0005975">
    <property type="term" value="P:carbohydrate metabolic process"/>
    <property type="evidence" value="ECO:0007669"/>
    <property type="project" value="InterPro"/>
</dbReference>
<dbReference type="AlphaFoldDB" id="A0A5S3QNF5"/>
<dbReference type="SUPFAM" id="SSF48208">
    <property type="entry name" value="Six-hairpin glycosidases"/>
    <property type="match status" value="1"/>
</dbReference>
<dbReference type="InterPro" id="IPR005196">
    <property type="entry name" value="Glyco_hydro_65_N"/>
</dbReference>
<feature type="active site" description="Proton donor" evidence="2">
    <location>
        <position position="490"/>
    </location>
</feature>
<evidence type="ECO:0000256" key="3">
    <source>
        <dbReference type="PIRSR" id="PIRSR036289-51"/>
    </source>
</evidence>
<accession>A0A5S3QNF5</accession>
<dbReference type="GO" id="GO:0030246">
    <property type="term" value="F:carbohydrate binding"/>
    <property type="evidence" value="ECO:0007669"/>
    <property type="project" value="InterPro"/>
</dbReference>
<dbReference type="InterPro" id="IPR005194">
    <property type="entry name" value="Glyco_hydro_65_C"/>
</dbReference>
<dbReference type="InterPro" id="IPR005195">
    <property type="entry name" value="Glyco_hydro_65_M"/>
</dbReference>
<dbReference type="Pfam" id="PF03632">
    <property type="entry name" value="Glyco_hydro_65m"/>
    <property type="match status" value="1"/>
</dbReference>
<evidence type="ECO:0000259" key="5">
    <source>
        <dbReference type="Pfam" id="PF03633"/>
    </source>
</evidence>
<dbReference type="RefSeq" id="WP_138657413.1">
    <property type="nucleotide sequence ID" value="NZ_VATY01000001.1"/>
</dbReference>
<dbReference type="InterPro" id="IPR012341">
    <property type="entry name" value="6hp_glycosidase-like_sf"/>
</dbReference>
<keyword evidence="7" id="KW-0378">Hydrolase</keyword>
<dbReference type="Proteomes" id="UP000310314">
    <property type="component" value="Unassembled WGS sequence"/>
</dbReference>
<feature type="domain" description="Glycoside hydrolase family 65 N-terminal" evidence="6">
    <location>
        <begin position="14"/>
        <end position="265"/>
    </location>
</feature>
<organism evidence="7 8">
    <name type="scientific">Maribacter algarum</name>
    <name type="common">ex Zhang et al. 2020</name>
    <dbReference type="NCBI Taxonomy" id="2578118"/>
    <lineage>
        <taxon>Bacteria</taxon>
        <taxon>Pseudomonadati</taxon>
        <taxon>Bacteroidota</taxon>
        <taxon>Flavobacteriia</taxon>
        <taxon>Flavobacteriales</taxon>
        <taxon>Flavobacteriaceae</taxon>
        <taxon>Maribacter</taxon>
    </lineage>
</organism>
<reference evidence="7 8" key="1">
    <citation type="submission" date="2019-05" db="EMBL/GenBank/DDBJ databases">
        <authorList>
            <person name="Zhang J.-Y."/>
            <person name="Feg X."/>
            <person name="Du Z.-J."/>
        </authorList>
    </citation>
    <scope>NUCLEOTIDE SEQUENCE [LARGE SCALE GENOMIC DNA]</scope>
    <source>
        <strain evidence="7 8">RZ26</strain>
    </source>
</reference>
<feature type="domain" description="Glycoside hydrolase family 65 C-terminal" evidence="5">
    <location>
        <begin position="699"/>
        <end position="761"/>
    </location>
</feature>
<dbReference type="InterPro" id="IPR037018">
    <property type="entry name" value="GH65_N"/>
</dbReference>
<name>A0A5S3QNF5_9FLAO</name>
<dbReference type="PANTHER" id="PTHR11051:SF14">
    <property type="entry name" value="MALTOSE PHOSPHORYLASE"/>
    <property type="match status" value="1"/>
</dbReference>
<dbReference type="PANTHER" id="PTHR11051">
    <property type="entry name" value="GLYCOSYL HYDROLASE-RELATED"/>
    <property type="match status" value="1"/>
</dbReference>
<evidence type="ECO:0000313" key="8">
    <source>
        <dbReference type="Proteomes" id="UP000310314"/>
    </source>
</evidence>
<dbReference type="EMBL" id="VATY01000001">
    <property type="protein sequence ID" value="TMM59424.1"/>
    <property type="molecule type" value="Genomic_DNA"/>
</dbReference>
<dbReference type="Gene3D" id="1.50.10.10">
    <property type="match status" value="1"/>
</dbReference>
<dbReference type="Gene3D" id="2.60.420.10">
    <property type="entry name" value="Maltose phosphorylase, domain 3"/>
    <property type="match status" value="1"/>
</dbReference>
<dbReference type="NCBIfam" id="NF010380">
    <property type="entry name" value="PRK13807.1"/>
    <property type="match status" value="1"/>
</dbReference>
<gene>
    <name evidence="7" type="ORF">FEE95_08360</name>
</gene>
<dbReference type="InterPro" id="IPR008928">
    <property type="entry name" value="6-hairpin_glycosidase_sf"/>
</dbReference>
<dbReference type="Gene3D" id="2.70.98.40">
    <property type="entry name" value="Glycoside hydrolase, family 65, N-terminal domain"/>
    <property type="match status" value="1"/>
</dbReference>
<dbReference type="InterPro" id="IPR011013">
    <property type="entry name" value="Gal_mutarotase_sf_dom"/>
</dbReference>
<dbReference type="GO" id="GO:0016757">
    <property type="term" value="F:glycosyltransferase activity"/>
    <property type="evidence" value="ECO:0007669"/>
    <property type="project" value="UniProtKB-ARBA"/>
</dbReference>
<comment type="similarity">
    <text evidence="1">Belongs to the glycosyl hydrolase 65 family.</text>
</comment>
<keyword evidence="8" id="KW-1185">Reference proteome</keyword>
<feature type="domain" description="Glycoside hydrolase family 65 central catalytic" evidence="4">
    <location>
        <begin position="324"/>
        <end position="690"/>
    </location>
</feature>
<dbReference type="InterPro" id="IPR017045">
    <property type="entry name" value="Malt_Pase/Glycosyl_Hdrlase"/>
</dbReference>
<dbReference type="SUPFAM" id="SSF74650">
    <property type="entry name" value="Galactose mutarotase-like"/>
    <property type="match status" value="1"/>
</dbReference>
<feature type="binding site" evidence="3">
    <location>
        <begin position="602"/>
        <end position="603"/>
    </location>
    <ligand>
        <name>substrate</name>
    </ligand>
</feature>
<protein>
    <submittedName>
        <fullName evidence="7">Glycoside hydrolase family 65 protein</fullName>
    </submittedName>
</protein>
<feature type="binding site" evidence="3">
    <location>
        <begin position="359"/>
        <end position="360"/>
    </location>
    <ligand>
        <name>substrate</name>
    </ligand>
</feature>
<dbReference type="OrthoDB" id="9758855at2"/>
<proteinExistence type="inferred from homology"/>
<evidence type="ECO:0000256" key="1">
    <source>
        <dbReference type="ARBA" id="ARBA00006768"/>
    </source>
</evidence>
<dbReference type="Pfam" id="PF03636">
    <property type="entry name" value="Glyco_hydro_65N"/>
    <property type="match status" value="1"/>
</dbReference>
<evidence type="ECO:0000259" key="4">
    <source>
        <dbReference type="Pfam" id="PF03632"/>
    </source>
</evidence>
<comment type="caution">
    <text evidence="7">The sequence shown here is derived from an EMBL/GenBank/DDBJ whole genome shotgun (WGS) entry which is preliminary data.</text>
</comment>
<dbReference type="GO" id="GO:0004553">
    <property type="term" value="F:hydrolase activity, hydrolyzing O-glycosyl compounds"/>
    <property type="evidence" value="ECO:0007669"/>
    <property type="project" value="TreeGrafter"/>
</dbReference>
<dbReference type="PIRSF" id="PIRSF036289">
    <property type="entry name" value="Glycosyl_hydrolase_malt_phosph"/>
    <property type="match status" value="1"/>
</dbReference>
<sequence>MNQDYIKADNWSIIEEGFDKERVKSSESLFSIGNGAMGQRANFEEHYSGETFQGSYIGGVYYPDKTRVGWWKNGYPEYFAKVLNAPNWIGIKVSVNGEALDLNTCKSVSNFKRELNMKEGWYQRSFQAETYNNIQLEVKVTRFLSLDLDEVGAIKYEITPLEDAVEILFEPYLDSGITNEDSNWDDKFWNTTDVAYEGNQAFIQAHTMKTNFATCTFMQSQLHLNGKPIEQKPIETKKELSISHGYSQEVKKGETLELHKFGGYVVDTNHKKEDLVAAAKNVLQKATDLGFEALLEKQKEAWNDIWEMSDISIEGDVKAQQAIRFNIFQLNQTYSGKDSRLNIGPKGFTGEKYGGSTYWDTEAYCIPFYMATKDQIVARNLLEYRYNHLEKAIENAEKLGFSNGAALYPMVTMNGEECHNEWEITFEEIHRNGAIAFAIYNYYRFTGDYSYIPEMGLEVLIGIARFWQQRATFSKQKEKYVILGVTGPNEYENNVNNNWYTNYLAKWCINYAVEQLQKVKDGYPEDYDRIIGVSKLTDSETSKWKKVAANMYFPFSEEEDVFLQQDGFLDKELITVEDLPNSQRPINQKWSWDRILRSPYIKQADVLQGFYLFEDHFTTEELQKHFDFYEPFTVHESSLSPCVHSIQAAKLDRMQQAYTFYLRTSRLDLDDYNKEVEEGLHITSMAGTWMSIVEGFGGMRVLDDKLSFTPRIPKQWKAYSFKINFRKRVLKVTVSNEGSKFELEGGKEDMSIRVNGERVVLEPAKVISI</sequence>
<evidence type="ECO:0000259" key="6">
    <source>
        <dbReference type="Pfam" id="PF03636"/>
    </source>
</evidence>
<evidence type="ECO:0000313" key="7">
    <source>
        <dbReference type="EMBL" id="TMM59424.1"/>
    </source>
</evidence>
<evidence type="ECO:0000256" key="2">
    <source>
        <dbReference type="PIRSR" id="PIRSR036289-50"/>
    </source>
</evidence>
<dbReference type="Pfam" id="PF03633">
    <property type="entry name" value="Glyco_hydro_65C"/>
    <property type="match status" value="1"/>
</dbReference>